<dbReference type="Proteomes" id="UP000077519">
    <property type="component" value="Unassembled WGS sequence"/>
</dbReference>
<evidence type="ECO:0000313" key="1">
    <source>
        <dbReference type="EMBL" id="OAK53750.1"/>
    </source>
</evidence>
<dbReference type="EMBL" id="LVHI01000016">
    <property type="protein sequence ID" value="OAK53750.1"/>
    <property type="molecule type" value="Genomic_DNA"/>
</dbReference>
<reference evidence="1 2" key="1">
    <citation type="submission" date="2016-03" db="EMBL/GenBank/DDBJ databases">
        <title>Genome sequence of Rhodococcus kyotonensis KB10.</title>
        <authorList>
            <person name="Jeong H."/>
            <person name="Hong C.E."/>
            <person name="Jo S.H."/>
            <person name="Park J.M."/>
        </authorList>
    </citation>
    <scope>NUCLEOTIDE SEQUENCE [LARGE SCALE GENOMIC DNA]</scope>
    <source>
        <strain evidence="1 2">KB10</strain>
    </source>
</reference>
<gene>
    <name evidence="1" type="ORF">A3K89_22490</name>
</gene>
<protein>
    <recommendedName>
        <fullName evidence="3">DUF3558 domain-containing protein</fullName>
    </recommendedName>
</protein>
<proteinExistence type="predicted"/>
<organism evidence="1 2">
    <name type="scientific">Rhodococcoides kyotonense</name>
    <dbReference type="NCBI Taxonomy" id="398843"/>
    <lineage>
        <taxon>Bacteria</taxon>
        <taxon>Bacillati</taxon>
        <taxon>Actinomycetota</taxon>
        <taxon>Actinomycetes</taxon>
        <taxon>Mycobacteriales</taxon>
        <taxon>Nocardiaceae</taxon>
        <taxon>Rhodococcoides</taxon>
    </lineage>
</organism>
<dbReference type="InterPro" id="IPR024520">
    <property type="entry name" value="DUF3558"/>
</dbReference>
<comment type="caution">
    <text evidence="1">The sequence shown here is derived from an EMBL/GenBank/DDBJ whole genome shotgun (WGS) entry which is preliminary data.</text>
</comment>
<dbReference type="AlphaFoldDB" id="A0A177YEI8"/>
<keyword evidence="2" id="KW-1185">Reference proteome</keyword>
<evidence type="ECO:0008006" key="3">
    <source>
        <dbReference type="Google" id="ProtNLM"/>
    </source>
</evidence>
<sequence>MWEPGEFILDSVGSLLVGKPGIRIGLSVLALAAAGCGHSADDPSPTATTTRAPAPVSEELFVGECGSVTDEQVVDITGVPGLAAVSKNGIRCRFEASDSGAYAMFTWYRGSPIARERTVAGRIGREIRAFDIEGHPGFSARADDYSCEVGVESGDGFIHWSVNYVYATPTREICDIVGDLARAVVANAK</sequence>
<accession>A0A177YEI8</accession>
<evidence type="ECO:0000313" key="2">
    <source>
        <dbReference type="Proteomes" id="UP000077519"/>
    </source>
</evidence>
<dbReference type="Pfam" id="PF12079">
    <property type="entry name" value="DUF3558"/>
    <property type="match status" value="1"/>
</dbReference>
<name>A0A177YEI8_9NOCA</name>